<dbReference type="AlphaFoldDB" id="K0ZI80"/>
<evidence type="ECO:0000313" key="2">
    <source>
        <dbReference type="EMBL" id="EJZ87375.1"/>
    </source>
</evidence>
<dbReference type="PANTHER" id="PTHR43364">
    <property type="entry name" value="NADH-SPECIFIC METHYLGLYOXAL REDUCTASE-RELATED"/>
    <property type="match status" value="1"/>
</dbReference>
<dbReference type="Pfam" id="PF00248">
    <property type="entry name" value="Aldo_ket_red"/>
    <property type="match status" value="1"/>
</dbReference>
<proteinExistence type="predicted"/>
<keyword evidence="3" id="KW-1185">Reference proteome</keyword>
<dbReference type="GO" id="GO:0005829">
    <property type="term" value="C:cytosol"/>
    <property type="evidence" value="ECO:0007669"/>
    <property type="project" value="TreeGrafter"/>
</dbReference>
<dbReference type="EMBL" id="AGWP01000004">
    <property type="protein sequence ID" value="EJZ87375.1"/>
    <property type="molecule type" value="Genomic_DNA"/>
</dbReference>
<evidence type="ECO:0000313" key="3">
    <source>
        <dbReference type="Proteomes" id="UP000006075"/>
    </source>
</evidence>
<accession>K0ZI80</accession>
<dbReference type="HOGENOM" id="CLU_023205_8_1_11"/>
<dbReference type="PANTHER" id="PTHR43364:SF1">
    <property type="entry name" value="OXIDOREDUCTASE YDHF"/>
    <property type="match status" value="1"/>
</dbReference>
<sequence length="308" mass="33904">MRPRYCLTMIYGAMGLGGPWDSPRVGEAEASQALAALRAAKEVGIDTIDTADIYKDGYADKAISAAFQADPSLRDHFKIQTKFGIHLKGVPRYEQTPDRLKESLEGSLDRLGADHIDVLLIHRPDPLADKAAVGKALMDLLAQKVIGAVGVSNMHSAQLRAWAQYVPLAANQLQLSLGHHAFVDAEVDFNTAGQPSFDEQTIEWCLNRGVQIQAWSPLDGGLYTADVPAADPNVEQTRKLVHQLAQNMSVPPEAIVLAWLEKHPAAIVPVIGTTKPERIWACARAREVHLERSQWYDLYQHARGRNIP</sequence>
<comment type="caution">
    <text evidence="2">The sequence shown here is derived from an EMBL/GenBank/DDBJ whole genome shotgun (WGS) entry which is preliminary data.</text>
</comment>
<organism evidence="2 3">
    <name type="scientific">Winkia neuii BV029A5</name>
    <dbReference type="NCBI Taxonomy" id="888439"/>
    <lineage>
        <taxon>Bacteria</taxon>
        <taxon>Bacillati</taxon>
        <taxon>Actinomycetota</taxon>
        <taxon>Actinomycetes</taxon>
        <taxon>Actinomycetales</taxon>
        <taxon>Actinomycetaceae</taxon>
        <taxon>Winkia</taxon>
    </lineage>
</organism>
<gene>
    <name evidence="2" type="ORF">HMPREF9240_00724</name>
</gene>
<dbReference type="eggNOG" id="COG4989">
    <property type="taxonomic scope" value="Bacteria"/>
</dbReference>
<dbReference type="InterPro" id="IPR023210">
    <property type="entry name" value="NADP_OxRdtase_dom"/>
</dbReference>
<dbReference type="Gene3D" id="3.20.20.100">
    <property type="entry name" value="NADP-dependent oxidoreductase domain"/>
    <property type="match status" value="1"/>
</dbReference>
<dbReference type="SUPFAM" id="SSF51430">
    <property type="entry name" value="NAD(P)-linked oxidoreductase"/>
    <property type="match status" value="1"/>
</dbReference>
<protein>
    <recommendedName>
        <fullName evidence="1">NADP-dependent oxidoreductase domain-containing protein</fullName>
    </recommendedName>
</protein>
<name>K0ZI80_9ACTO</name>
<dbReference type="Proteomes" id="UP000006075">
    <property type="component" value="Unassembled WGS sequence"/>
</dbReference>
<dbReference type="InterPro" id="IPR036812">
    <property type="entry name" value="NAD(P)_OxRdtase_dom_sf"/>
</dbReference>
<evidence type="ECO:0000259" key="1">
    <source>
        <dbReference type="Pfam" id="PF00248"/>
    </source>
</evidence>
<dbReference type="PATRIC" id="fig|888439.3.peg.728"/>
<reference evidence="2 3" key="1">
    <citation type="submission" date="2012-07" db="EMBL/GenBank/DDBJ databases">
        <title>The Genome Sequence of Actinomyces neuii subsp. anitratus BVS029A5.</title>
        <authorList>
            <consortium name="The Broad Institute Genome Sequencing Platform"/>
            <person name="Earl A."/>
            <person name="Ward D."/>
            <person name="Feldgarden M."/>
            <person name="Gevers D."/>
            <person name="Saerens B."/>
            <person name="Vaneechoutte M."/>
            <person name="Walker B."/>
            <person name="Young S.K."/>
            <person name="Zeng Q."/>
            <person name="Gargeya S."/>
            <person name="Fitzgerald M."/>
            <person name="Haas B."/>
            <person name="Abouelleil A."/>
            <person name="Alvarado L."/>
            <person name="Arachchi H.M."/>
            <person name="Berlin A."/>
            <person name="Chapman S.B."/>
            <person name="Goldberg J."/>
            <person name="Griggs A."/>
            <person name="Gujja S."/>
            <person name="Hansen M."/>
            <person name="Howarth C."/>
            <person name="Imamovic A."/>
            <person name="Larimer J."/>
            <person name="McCowen C."/>
            <person name="Montmayeur A."/>
            <person name="Murphy C."/>
            <person name="Neiman D."/>
            <person name="Pearson M."/>
            <person name="Priest M."/>
            <person name="Roberts A."/>
            <person name="Saif S."/>
            <person name="Shea T."/>
            <person name="Sisk P."/>
            <person name="Sykes S."/>
            <person name="Wortman J."/>
            <person name="Nusbaum C."/>
            <person name="Birren B."/>
        </authorList>
    </citation>
    <scope>NUCLEOTIDE SEQUENCE [LARGE SCALE GENOMIC DNA]</scope>
    <source>
        <strain evidence="2 3">BVS029A5</strain>
    </source>
</reference>
<dbReference type="InterPro" id="IPR050523">
    <property type="entry name" value="AKR_Detox_Biosynth"/>
</dbReference>
<feature type="domain" description="NADP-dependent oxidoreductase" evidence="1">
    <location>
        <begin position="9"/>
        <end position="300"/>
    </location>
</feature>